<feature type="transmembrane region" description="Helical" evidence="1">
    <location>
        <begin position="40"/>
        <end position="61"/>
    </location>
</feature>
<sequence>MNQINEDHIQLSDTKAKDTEALLQPSGSPTKQTASSTQNILWGQSLLAALAWGSANFFYSILTTHDFSVICLSWTGFIGTAIVYKVVKLARDPRKVNRNLLKEALVAELGSKDNLLHQFTRTGQSQENMQGWPAQTQGLFTHV</sequence>
<accession>A0A8J8SVP5</accession>
<keyword evidence="1" id="KW-1133">Transmembrane helix</keyword>
<comment type="caution">
    <text evidence="2">The sequence shown here is derived from an EMBL/GenBank/DDBJ whole genome shotgun (WGS) entry which is preliminary data.</text>
</comment>
<organism evidence="2 3">
    <name type="scientific">Halteria grandinella</name>
    <dbReference type="NCBI Taxonomy" id="5974"/>
    <lineage>
        <taxon>Eukaryota</taxon>
        <taxon>Sar</taxon>
        <taxon>Alveolata</taxon>
        <taxon>Ciliophora</taxon>
        <taxon>Intramacronucleata</taxon>
        <taxon>Spirotrichea</taxon>
        <taxon>Stichotrichia</taxon>
        <taxon>Sporadotrichida</taxon>
        <taxon>Halteriidae</taxon>
        <taxon>Halteria</taxon>
    </lineage>
</organism>
<keyword evidence="3" id="KW-1185">Reference proteome</keyword>
<reference evidence="2" key="1">
    <citation type="submission" date="2019-06" db="EMBL/GenBank/DDBJ databases">
        <authorList>
            <person name="Zheng W."/>
        </authorList>
    </citation>
    <scope>NUCLEOTIDE SEQUENCE</scope>
    <source>
        <strain evidence="2">QDHG01</strain>
    </source>
</reference>
<evidence type="ECO:0000313" key="2">
    <source>
        <dbReference type="EMBL" id="TNV72123.1"/>
    </source>
</evidence>
<keyword evidence="1" id="KW-0812">Transmembrane</keyword>
<dbReference type="Proteomes" id="UP000785679">
    <property type="component" value="Unassembled WGS sequence"/>
</dbReference>
<name>A0A8J8SVP5_HALGN</name>
<keyword evidence="1" id="KW-0472">Membrane</keyword>
<evidence type="ECO:0000256" key="1">
    <source>
        <dbReference type="SAM" id="Phobius"/>
    </source>
</evidence>
<proteinExistence type="predicted"/>
<dbReference type="EMBL" id="RRYP01024138">
    <property type="protein sequence ID" value="TNV72123.1"/>
    <property type="molecule type" value="Genomic_DNA"/>
</dbReference>
<evidence type="ECO:0000313" key="3">
    <source>
        <dbReference type="Proteomes" id="UP000785679"/>
    </source>
</evidence>
<gene>
    <name evidence="2" type="ORF">FGO68_gene17446</name>
</gene>
<feature type="transmembrane region" description="Helical" evidence="1">
    <location>
        <begin position="67"/>
        <end position="87"/>
    </location>
</feature>
<protein>
    <submittedName>
        <fullName evidence="2">Uncharacterized protein</fullName>
    </submittedName>
</protein>
<dbReference type="AlphaFoldDB" id="A0A8J8SVP5"/>